<evidence type="ECO:0000256" key="7">
    <source>
        <dbReference type="ARBA" id="ARBA00023180"/>
    </source>
</evidence>
<feature type="domain" description="SRCR" evidence="12">
    <location>
        <begin position="643"/>
        <end position="741"/>
    </location>
</feature>
<feature type="region of interest" description="Disordered" evidence="9">
    <location>
        <begin position="587"/>
        <end position="615"/>
    </location>
</feature>
<dbReference type="PANTHER" id="PTHR19331:SF465">
    <property type="entry name" value="EGG PEPTIDE SPERACT RECEPTOR"/>
    <property type="match status" value="1"/>
</dbReference>
<comment type="subcellular location">
    <subcellularLocation>
        <location evidence="1">Secreted</location>
    </subcellularLocation>
</comment>
<evidence type="ECO:0000313" key="13">
    <source>
        <dbReference type="Proteomes" id="UP000694845"/>
    </source>
</evidence>
<feature type="disulfide bond" evidence="8">
    <location>
        <begin position="94"/>
        <end position="104"/>
    </location>
</feature>
<feature type="disulfide bond" evidence="8">
    <location>
        <begin position="712"/>
        <end position="722"/>
    </location>
</feature>
<evidence type="ECO:0000256" key="8">
    <source>
        <dbReference type="PROSITE-ProRule" id="PRU00196"/>
    </source>
</evidence>
<dbReference type="OMA" id="VCWQLGY"/>
<feature type="transmembrane region" description="Helical" evidence="10">
    <location>
        <begin position="1504"/>
        <end position="1523"/>
    </location>
</feature>
<feature type="signal peptide" evidence="11">
    <location>
        <begin position="1"/>
        <end position="21"/>
    </location>
</feature>
<feature type="domain" description="SRCR" evidence="12">
    <location>
        <begin position="969"/>
        <end position="1065"/>
    </location>
</feature>
<evidence type="ECO:0000256" key="2">
    <source>
        <dbReference type="ARBA" id="ARBA00022525"/>
    </source>
</evidence>
<dbReference type="InterPro" id="IPR036772">
    <property type="entry name" value="SRCR-like_dom_sf"/>
</dbReference>
<keyword evidence="2" id="KW-0964">Secreted</keyword>
<keyword evidence="6" id="KW-0675">Receptor</keyword>
<dbReference type="SUPFAM" id="SSF56487">
    <property type="entry name" value="SRCR-like"/>
    <property type="match status" value="12"/>
</dbReference>
<keyword evidence="3 11" id="KW-0732">Signal</keyword>
<keyword evidence="7" id="KW-0325">Glycoprotein</keyword>
<feature type="disulfide bond" evidence="8">
    <location>
        <begin position="1143"/>
        <end position="1153"/>
    </location>
</feature>
<dbReference type="FunFam" id="3.10.250.10:FF:000007">
    <property type="entry name" value="Soluble scavenger receptor cysteine-rich domain-containing protein SSC5D"/>
    <property type="match status" value="4"/>
</dbReference>
<feature type="domain" description="SRCR" evidence="12">
    <location>
        <begin position="244"/>
        <end position="341"/>
    </location>
</feature>
<feature type="compositionally biased region" description="Low complexity" evidence="9">
    <location>
        <begin position="1589"/>
        <end position="1599"/>
    </location>
</feature>
<feature type="disulfide bond" evidence="8">
    <location>
        <begin position="1464"/>
        <end position="1474"/>
    </location>
</feature>
<dbReference type="RefSeq" id="XP_022104343.1">
    <property type="nucleotide sequence ID" value="XM_022248651.1"/>
</dbReference>
<keyword evidence="10" id="KW-0472">Membrane</keyword>
<feature type="disulfide bond" evidence="8">
    <location>
        <begin position="932"/>
        <end position="942"/>
    </location>
</feature>
<dbReference type="FunFam" id="3.10.250.10:FF:000005">
    <property type="entry name" value="Neurotrypsin isoform A"/>
    <property type="match status" value="3"/>
</dbReference>
<dbReference type="OrthoDB" id="536948at2759"/>
<organism evidence="13 14">
    <name type="scientific">Acanthaster planci</name>
    <name type="common">Crown-of-thorns starfish</name>
    <dbReference type="NCBI Taxonomy" id="133434"/>
    <lineage>
        <taxon>Eukaryota</taxon>
        <taxon>Metazoa</taxon>
        <taxon>Echinodermata</taxon>
        <taxon>Eleutherozoa</taxon>
        <taxon>Asterozoa</taxon>
        <taxon>Asteroidea</taxon>
        <taxon>Valvatacea</taxon>
        <taxon>Valvatida</taxon>
        <taxon>Acanthasteridae</taxon>
        <taxon>Acanthaster</taxon>
    </lineage>
</organism>
<evidence type="ECO:0000256" key="9">
    <source>
        <dbReference type="SAM" id="MobiDB-lite"/>
    </source>
</evidence>
<keyword evidence="10" id="KW-0812">Transmembrane</keyword>
<dbReference type="PANTHER" id="PTHR19331">
    <property type="entry name" value="SCAVENGER RECEPTOR DOMAIN-CONTAINING"/>
    <property type="match status" value="1"/>
</dbReference>
<feature type="disulfide bond" evidence="8">
    <location>
        <begin position="205"/>
        <end position="215"/>
    </location>
</feature>
<dbReference type="SMART" id="SM00202">
    <property type="entry name" value="SR"/>
    <property type="match status" value="12"/>
</dbReference>
<dbReference type="Pfam" id="PF00530">
    <property type="entry name" value="SRCR"/>
    <property type="match status" value="12"/>
</dbReference>
<dbReference type="PROSITE" id="PS50287">
    <property type="entry name" value="SRCR_2"/>
    <property type="match status" value="12"/>
</dbReference>
<protein>
    <submittedName>
        <fullName evidence="14">Deleted in malignant brain tumors 1 protein-like</fullName>
    </submittedName>
</protein>
<feature type="disulfide bond" evidence="8">
    <location>
        <begin position="456"/>
        <end position="466"/>
    </location>
</feature>
<dbReference type="Proteomes" id="UP000694845">
    <property type="component" value="Unplaced"/>
</dbReference>
<keyword evidence="10" id="KW-1133">Transmembrane helix</keyword>
<dbReference type="PROSITE" id="PS00420">
    <property type="entry name" value="SRCR_1"/>
    <property type="match status" value="3"/>
</dbReference>
<accession>A0A8B7ZFB2</accession>
<feature type="domain" description="SRCR" evidence="12">
    <location>
        <begin position="863"/>
        <end position="962"/>
    </location>
</feature>
<dbReference type="InterPro" id="IPR001190">
    <property type="entry name" value="SRCR"/>
</dbReference>
<gene>
    <name evidence="14" type="primary">LOC110986631</name>
</gene>
<dbReference type="Gene3D" id="3.10.250.10">
    <property type="entry name" value="SRCR-like domain"/>
    <property type="match status" value="12"/>
</dbReference>
<dbReference type="GO" id="GO:0005576">
    <property type="term" value="C:extracellular region"/>
    <property type="evidence" value="ECO:0007669"/>
    <property type="project" value="UniProtKB-SubCell"/>
</dbReference>
<sequence length="1621" mass="174013">MRLPVLTTILTAVVLRSNGLSQYDLRLVGGNNSLEGRVEVYVNGTWGTVCDQKWDLVDATVTCRQLGYGMAWSAVYGAYFGQGSGKIVFADVECLGWEDNLHSCLMNTHNNCTHSQDAGVICTGTNYTTGEYDVLLVGGSSTLEGRVEVYVKGRWGTICDDQNGWGMNEASVVCRQLGFRSAKRTSRPHEFGRGTGDIVLGNVRCNGSESNLQQCVRHEDSHVCLQYIAVGVVCSNNERDEYDIQLVGSSIDRWGRVEVYVDGTWGTICGEGWDIDDAAVVCWQLGYGKPTTAPDEWGNYGQGSGDIFSVTCRGTEDLLIKCTWGYVNNCDYSTDAVVVCSPPDGHSLGQTLRRSLIMAKDGKGIKTQVSAVYVKCLSFLAEKGSVRLVDGASLYEGRVEINVGGIWGTICDRNGYWDKDEADVVCGQLGYSYAKSSKKVYMGTGTAPILIGDVICSGYESKLDDCSFTDASMACIHQDDVGVECIQSPSGSWSTAAIVGIVIGGIFAVVLLFSLSVKVYRSSVTHSPGAPQVSRSRTSHDDIVGLARATSQDDSVSDSYRDLPPPYSDVISGSSAYPVVHSGGPCSLTTPSLRDPPSSQPCPPSPRCSTTPLPDSSGMRLPLLTTILTAVVIRSNGLSQYDLRLVGGNNSLEGRVEVYVNGTWGTVCDQKWDLVDATVTCRQLGYGMAWSAVYGAYFGQGSGKIVFADVECLGWEDNLHSCLMNTYNNCTHSQDAGVICTGTNYTTGQYAVGLAYGRNHLEGRLVVFNISADGPGGTVCDAEWDLNDAAVVCRQLGYGRASAAVTGALFFGWGSTEIVFNKVNCKGTESSLLDCQLSISEDCSGSSGAGVICTGTDYTTGQTRLVNGTDALSGLVEVYLNGSWGTVCGEGWDIADGTVVCGQMDYGKATEANGWLAFGPGKGNMVLDGISCTGKENNLMDCPRNASVHDCDPSRPATVMCSTPNRFDLRLRNGSSYLEGRVEMYKNGVWWIVCDEGWDIVDAMVTCRQLGYGKATSAPRSAFFGNGKGWKGMGPVNCDGTESKLHYCTQETFPDPCYAAGAVCSHVDEYDVLLVGGSSTLEGRVEVYVKGRWGTICNDQNGWGMNEASVVCRQLGFRSAKRTSGWAEFEQGTGDIVLGNVRCNGTESNLQQCVRHEDPPICWHNQVVGVKCSYDERAEHDVQLISGFTGRLGRVEVYVDGTWGTICGEGWDIDDATVVCWQLGYGKPSSAPGWGNYGQGSGDIYSVTCRGTESMLSKCAWDAVHNCNHSKDAVAICSTPDDYDVRLVDGTNKLEGRVEVYLDGTWGTICDDGWDINDATVVCRQLGYGGATSALNEARFGRGSGDIKLTNVACSAAQKSLSDCPKSYSTYICSHFEDAGVVCKEKNTAEEGSVRLVDGASLYEGRVEINLGGIWGTICDRNGYWGKDEADVVCGQLGYSYAKSSKKEYIGTGTAPILIGSVICYGYESKLDDCYYNYFTSSCTHEDDVGVECNQPGSWSTTAIVAMAIGGIFALVLLFSLGVKLYRPSVTHSPGVPQVSSRSRTSHDDIVGLARATSQDDSVSDSYRDLPPSYRDVISGTSAYPVVHTGGPSSLTTPSLPDPPASQLRPPSPRCLTRDVP</sequence>
<feature type="region of interest" description="Disordered" evidence="9">
    <location>
        <begin position="1585"/>
        <end position="1621"/>
    </location>
</feature>
<feature type="domain" description="SRCR" evidence="12">
    <location>
        <begin position="1285"/>
        <end position="1384"/>
    </location>
</feature>
<keyword evidence="4" id="KW-0677">Repeat</keyword>
<evidence type="ECO:0000256" key="5">
    <source>
        <dbReference type="ARBA" id="ARBA00023157"/>
    </source>
</evidence>
<feature type="domain" description="SRCR" evidence="12">
    <location>
        <begin position="1394"/>
        <end position="1494"/>
    </location>
</feature>
<reference evidence="14" key="1">
    <citation type="submission" date="2025-08" db="UniProtKB">
        <authorList>
            <consortium name="RefSeq"/>
        </authorList>
    </citation>
    <scope>IDENTIFICATION</scope>
</reference>
<proteinExistence type="predicted"/>
<dbReference type="FunFam" id="3.10.250.10:FF:000009">
    <property type="entry name" value="WC1"/>
    <property type="match status" value="1"/>
</dbReference>
<feature type="domain" description="SRCR" evidence="12">
    <location>
        <begin position="752"/>
        <end position="854"/>
    </location>
</feature>
<dbReference type="GO" id="GO:0016020">
    <property type="term" value="C:membrane"/>
    <property type="evidence" value="ECO:0007669"/>
    <property type="project" value="InterPro"/>
</dbReference>
<comment type="caution">
    <text evidence="8">Lacks conserved residue(s) required for the propagation of feature annotation.</text>
</comment>
<feature type="domain" description="SRCR" evidence="12">
    <location>
        <begin position="1072"/>
        <end position="1173"/>
    </location>
</feature>
<evidence type="ECO:0000256" key="1">
    <source>
        <dbReference type="ARBA" id="ARBA00004613"/>
    </source>
</evidence>
<evidence type="ECO:0000256" key="3">
    <source>
        <dbReference type="ARBA" id="ARBA00022729"/>
    </source>
</evidence>
<name>A0A8B7ZFB2_ACAPL</name>
<dbReference type="FunFam" id="3.10.250.10:FF:000001">
    <property type="entry name" value="Lysyl oxidase 4 isoform X1"/>
    <property type="match status" value="2"/>
</dbReference>
<feature type="chain" id="PRO_5034136668" evidence="11">
    <location>
        <begin position="22"/>
        <end position="1621"/>
    </location>
</feature>
<dbReference type="KEGG" id="aplc:110986631"/>
<evidence type="ECO:0000259" key="12">
    <source>
        <dbReference type="PROSITE" id="PS50287"/>
    </source>
</evidence>
<feature type="domain" description="SRCR" evidence="12">
    <location>
        <begin position="1182"/>
        <end position="1278"/>
    </location>
</feature>
<feature type="disulfide bond" evidence="8">
    <location>
        <begin position="1038"/>
        <end position="1048"/>
    </location>
</feature>
<evidence type="ECO:0000313" key="14">
    <source>
        <dbReference type="RefSeq" id="XP_022104343.1"/>
    </source>
</evidence>
<feature type="domain" description="SRCR" evidence="12">
    <location>
        <begin position="134"/>
        <end position="235"/>
    </location>
</feature>
<evidence type="ECO:0000256" key="4">
    <source>
        <dbReference type="ARBA" id="ARBA00022737"/>
    </source>
</evidence>
<dbReference type="PRINTS" id="PR00258">
    <property type="entry name" value="SPERACTRCPTR"/>
</dbReference>
<feature type="domain" description="SRCR" evidence="12">
    <location>
        <begin position="386"/>
        <end position="486"/>
    </location>
</feature>
<feature type="disulfide bond" evidence="8">
    <location>
        <begin position="1419"/>
        <end position="1483"/>
    </location>
</feature>
<evidence type="ECO:0000256" key="6">
    <source>
        <dbReference type="ARBA" id="ARBA00023170"/>
    </source>
</evidence>
<dbReference type="FunFam" id="3.10.250.10:FF:000006">
    <property type="entry name" value="neurotrypsin isoform X2"/>
    <property type="match status" value="2"/>
</dbReference>
<feature type="disulfide bond" evidence="8">
    <location>
        <begin position="825"/>
        <end position="835"/>
    </location>
</feature>
<feature type="disulfide bond" evidence="8">
    <location>
        <begin position="1249"/>
        <end position="1259"/>
    </location>
</feature>
<feature type="disulfide bond" evidence="8">
    <location>
        <begin position="411"/>
        <end position="475"/>
    </location>
</feature>
<evidence type="ECO:0000256" key="10">
    <source>
        <dbReference type="SAM" id="Phobius"/>
    </source>
</evidence>
<feature type="domain" description="SRCR" evidence="12">
    <location>
        <begin position="25"/>
        <end position="123"/>
    </location>
</feature>
<evidence type="ECO:0000256" key="11">
    <source>
        <dbReference type="SAM" id="SignalP"/>
    </source>
</evidence>
<feature type="disulfide bond" evidence="8">
    <location>
        <begin position="1354"/>
        <end position="1364"/>
    </location>
</feature>
<feature type="disulfide bond" evidence="8">
    <location>
        <begin position="312"/>
        <end position="322"/>
    </location>
</feature>
<dbReference type="GeneID" id="110986631"/>
<keyword evidence="5 8" id="KW-1015">Disulfide bond</keyword>
<keyword evidence="13" id="KW-1185">Reference proteome</keyword>